<dbReference type="InterPro" id="IPR001810">
    <property type="entry name" value="F-box_dom"/>
</dbReference>
<proteinExistence type="predicted"/>
<dbReference type="Pfam" id="PF12937">
    <property type="entry name" value="F-box-like"/>
    <property type="match status" value="1"/>
</dbReference>
<organism evidence="2 3">
    <name type="scientific">Arthrobotrys flagrans</name>
    <name type="common">Nematode-trapping fungus</name>
    <name type="synonym">Trichothecium flagrans</name>
    <dbReference type="NCBI Taxonomy" id="97331"/>
    <lineage>
        <taxon>Eukaryota</taxon>
        <taxon>Fungi</taxon>
        <taxon>Dikarya</taxon>
        <taxon>Ascomycota</taxon>
        <taxon>Pezizomycotina</taxon>
        <taxon>Orbiliomycetes</taxon>
        <taxon>Orbiliales</taxon>
        <taxon>Orbiliaceae</taxon>
        <taxon>Arthrobotrys</taxon>
    </lineage>
</organism>
<dbReference type="OrthoDB" id="3800738at2759"/>
<reference evidence="2 3" key="1">
    <citation type="submission" date="2019-01" db="EMBL/GenBank/DDBJ databases">
        <title>Intercellular communication is required for trap formation in the nematode-trapping fungus Duddingtonia flagrans.</title>
        <authorList>
            <person name="Youssar L."/>
            <person name="Wernet V."/>
            <person name="Hensel N."/>
            <person name="Hildebrandt H.-G."/>
            <person name="Fischer R."/>
        </authorList>
    </citation>
    <scope>NUCLEOTIDE SEQUENCE [LARGE SCALE GENOMIC DNA]</scope>
    <source>
        <strain evidence="2 3">CBS H-5679</strain>
    </source>
</reference>
<protein>
    <recommendedName>
        <fullName evidence="1">F-box domain-containing protein</fullName>
    </recommendedName>
</protein>
<evidence type="ECO:0000313" key="2">
    <source>
        <dbReference type="EMBL" id="RVD86012.1"/>
    </source>
</evidence>
<evidence type="ECO:0000259" key="1">
    <source>
        <dbReference type="PROSITE" id="PS50181"/>
    </source>
</evidence>
<dbReference type="RefSeq" id="XP_067491556.1">
    <property type="nucleotide sequence ID" value="XM_067633381.1"/>
</dbReference>
<dbReference type="GeneID" id="93586619"/>
<comment type="caution">
    <text evidence="2">The sequence shown here is derived from an EMBL/GenBank/DDBJ whole genome shotgun (WGS) entry which is preliminary data.</text>
</comment>
<gene>
    <name evidence="2" type="ORF">DFL_004308</name>
</gene>
<feature type="domain" description="F-box" evidence="1">
    <location>
        <begin position="1"/>
        <end position="48"/>
    </location>
</feature>
<dbReference type="EMBL" id="SAEB01000006">
    <property type="protein sequence ID" value="RVD86012.1"/>
    <property type="molecule type" value="Genomic_DNA"/>
</dbReference>
<accession>A0A437A4A9</accession>
<dbReference type="Proteomes" id="UP000283090">
    <property type="component" value="Unassembled WGS sequence"/>
</dbReference>
<dbReference type="Gene3D" id="1.20.1280.50">
    <property type="match status" value="1"/>
</dbReference>
<dbReference type="PROSITE" id="PS50181">
    <property type="entry name" value="FBOX"/>
    <property type="match status" value="1"/>
</dbReference>
<dbReference type="InterPro" id="IPR036047">
    <property type="entry name" value="F-box-like_dom_sf"/>
</dbReference>
<dbReference type="VEuPathDB" id="FungiDB:DFL_004308"/>
<dbReference type="SUPFAM" id="SSF81383">
    <property type="entry name" value="F-box domain"/>
    <property type="match status" value="1"/>
</dbReference>
<name>A0A437A4A9_ARTFL</name>
<sequence>MANMKDIPVEVLENMHSNLPFFDLLNCQPVCKRWESLFFFNARTWHYDGVVDAIKSTPEGVHRLLQLYSGPGGEFNTAYQLVAFAKGRLLPKIHVYALASKSKCSAEFGLGCKECQKQKIGGTIPDDAVVLSEPVVLTDSLLLDEPLFYHKSVGNYGTLQVERTEQEQVFYDWMQPYHISLTHGSERLLSYNTACDPYGNANLETIPIAAHFDLTHPKYSGMTVGEFTEDAWDDFKSMIWTKHQITFNSGQFSAVTIALRESEEDGGFWCWFFCWRGRPIVDDPASPELVSYLQGTEYVLKLYKTMSL</sequence>
<keyword evidence="3" id="KW-1185">Reference proteome</keyword>
<dbReference type="AlphaFoldDB" id="A0A437A4A9"/>
<evidence type="ECO:0000313" key="3">
    <source>
        <dbReference type="Proteomes" id="UP000283090"/>
    </source>
</evidence>